<evidence type="ECO:0000256" key="2">
    <source>
        <dbReference type="SAM" id="Phobius"/>
    </source>
</evidence>
<accession>V6TPB2</accession>
<dbReference type="Proteomes" id="UP000018040">
    <property type="component" value="Unassembled WGS sequence"/>
</dbReference>
<comment type="caution">
    <text evidence="3">The sequence shown here is derived from an EMBL/GenBank/DDBJ whole genome shotgun (WGS) entry which is preliminary data.</text>
</comment>
<keyword evidence="2" id="KW-0812">Transmembrane</keyword>
<feature type="transmembrane region" description="Helical" evidence="2">
    <location>
        <begin position="12"/>
        <end position="33"/>
    </location>
</feature>
<sequence length="232" mass="25742">MTSLIQNKQKEVKVVIIFFIVIYTTPIEFVVTILHHEFIMYSICCTFFYISCFLISSISFIVKPLHSDISCIFIFLISYLSQHPSALPSASSIYPRGLMVYTPKQHPPYPTLTNLRERCPWPARNGPSWAQKATTAIHSAPAPELEPHLQRAERGPVPYGAGVLHGQVRPPVGCTSLTSPRPGEGRPEPGLARPLGRDMGTRAARLEDASSIYPRGAQLRFFGLPCGPPKKT</sequence>
<keyword evidence="2" id="KW-1133">Transmembrane helix</keyword>
<feature type="transmembrane region" description="Helical" evidence="2">
    <location>
        <begin position="39"/>
        <end position="62"/>
    </location>
</feature>
<keyword evidence="2" id="KW-0472">Membrane</keyword>
<evidence type="ECO:0000256" key="1">
    <source>
        <dbReference type="SAM" id="MobiDB-lite"/>
    </source>
</evidence>
<reference evidence="4" key="1">
    <citation type="submission" date="2012-02" db="EMBL/GenBank/DDBJ databases">
        <title>Genome sequencing of Giardia lamblia Genotypes A2 and B isolates (DH and GS) and comparative analysis with the genomes of Genotypes A1 and E (WB and Pig).</title>
        <authorList>
            <person name="Adam R."/>
            <person name="Dahlstrom E."/>
            <person name="Martens C."/>
            <person name="Bruno D."/>
            <person name="Barbian K."/>
            <person name="Porcella S.F."/>
            <person name="Nash T."/>
        </authorList>
    </citation>
    <scope>NUCLEOTIDE SEQUENCE</scope>
    <source>
        <strain evidence="4">GS</strain>
    </source>
</reference>
<feature type="region of interest" description="Disordered" evidence="1">
    <location>
        <begin position="170"/>
        <end position="196"/>
    </location>
</feature>
<dbReference type="AlphaFoldDB" id="V6TPB2"/>
<name>V6TPB2_GIAIN</name>
<proteinExistence type="predicted"/>
<organism evidence="3 4">
    <name type="scientific">Giardia intestinalis</name>
    <name type="common">Giardia lamblia</name>
    <dbReference type="NCBI Taxonomy" id="5741"/>
    <lineage>
        <taxon>Eukaryota</taxon>
        <taxon>Metamonada</taxon>
        <taxon>Diplomonadida</taxon>
        <taxon>Hexamitidae</taxon>
        <taxon>Giardiinae</taxon>
        <taxon>Giardia</taxon>
    </lineage>
</organism>
<gene>
    <name evidence="3" type="ORF">GSB_155125</name>
</gene>
<reference evidence="3 4" key="2">
    <citation type="journal article" date="2013" name="Genome Biol. Evol.">
        <title>Genome sequencing of Giardia lamblia genotypes A2 and B isolates (DH and GS) and comparative analysis with the genomes of genotypes A1 and E (WB and Pig).</title>
        <authorList>
            <person name="Adam R.D."/>
            <person name="Dahlstrom E.W."/>
            <person name="Martens C.A."/>
            <person name="Bruno D.P."/>
            <person name="Barbian K.D."/>
            <person name="Ricklefs S.M."/>
            <person name="Hernandez M.M."/>
            <person name="Narla N.P."/>
            <person name="Patel R.B."/>
            <person name="Porcella S.F."/>
            <person name="Nash T.E."/>
        </authorList>
    </citation>
    <scope>NUCLEOTIDE SEQUENCE [LARGE SCALE GENOMIC DNA]</scope>
    <source>
        <strain evidence="3 4">GS</strain>
    </source>
</reference>
<dbReference type="EMBL" id="AHHH01000299">
    <property type="protein sequence ID" value="ESU40167.1"/>
    <property type="molecule type" value="Genomic_DNA"/>
</dbReference>
<protein>
    <submittedName>
        <fullName evidence="3">DNA-dependent RNA polymerase beta' subunit/160 kD subunit</fullName>
    </submittedName>
</protein>
<evidence type="ECO:0000313" key="4">
    <source>
        <dbReference type="Proteomes" id="UP000018040"/>
    </source>
</evidence>
<evidence type="ECO:0000313" key="3">
    <source>
        <dbReference type="EMBL" id="ESU40167.1"/>
    </source>
</evidence>